<keyword evidence="1" id="KW-1133">Transmembrane helix</keyword>
<accession>A0A5K7S4W7</accession>
<sequence length="382" mass="43346">MASCGERKAMNPQHMQHLFVTIVFGIKSMKMKIHSKKVILFVTGMLTLFAILPAFSTKPFPISSNDSILNWMKNENVPTVGICIIEDAKIQQIKMIGNIEYHSPAPENTLFNIASLTKPLISMTTLKLVSDGQWQLDEPLCHYWTDPDVVNDTLNRKLTTRHVLSHQSGLPNWRGHEPNGKLSFAFEPGTQWKYSGEGFEYLRKALEVKFNTPIERLVDSLLFKPLGMNNTRFYWDNTVDSTLYADRYDTEGKLYAKEKWYSANASNLVLTTVEDYGKFVIAILKGNYLSPEVQNEMIQKQALLNNGNEVGLGWFLIKNLSNGGYALYHSGSNRGQNTKIFLLPKSKKGIIIFTNGENGNKVCEKIISEYFDSGKEILNRIK</sequence>
<keyword evidence="3" id="KW-0645">Protease</keyword>
<protein>
    <submittedName>
        <fullName evidence="3">D-alanyl-D-alanine carboxypeptidase</fullName>
    </submittedName>
</protein>
<proteinExistence type="predicted"/>
<dbReference type="KEGG" id="anf:AQPE_0689"/>
<dbReference type="InterPro" id="IPR001466">
    <property type="entry name" value="Beta-lactam-related"/>
</dbReference>
<feature type="transmembrane region" description="Helical" evidence="1">
    <location>
        <begin position="38"/>
        <end position="55"/>
    </location>
</feature>
<dbReference type="InterPro" id="IPR050789">
    <property type="entry name" value="Diverse_Enzym_Activities"/>
</dbReference>
<keyword evidence="4" id="KW-1185">Reference proteome</keyword>
<keyword evidence="3" id="KW-0121">Carboxypeptidase</keyword>
<keyword evidence="1" id="KW-0812">Transmembrane</keyword>
<keyword evidence="1" id="KW-0472">Membrane</keyword>
<dbReference type="PANTHER" id="PTHR43283:SF18">
    <property type="match status" value="1"/>
</dbReference>
<dbReference type="Proteomes" id="UP001193389">
    <property type="component" value="Chromosome"/>
</dbReference>
<dbReference type="InterPro" id="IPR012338">
    <property type="entry name" value="Beta-lactam/transpept-like"/>
</dbReference>
<reference evidence="3" key="1">
    <citation type="journal article" date="2020" name="Int. J. Syst. Evol. Microbiol.">
        <title>Aquipluma nitroreducens gen. nov. sp. nov., a novel facultatively anaerobic bacterium isolated from a freshwater lake.</title>
        <authorList>
            <person name="Watanabe M."/>
            <person name="Kojima H."/>
            <person name="Fukui M."/>
        </authorList>
    </citation>
    <scope>NUCLEOTIDE SEQUENCE</scope>
    <source>
        <strain evidence="3">MeG22</strain>
    </source>
</reference>
<dbReference type="EMBL" id="AP018694">
    <property type="protein sequence ID" value="BBE16549.1"/>
    <property type="molecule type" value="Genomic_DNA"/>
</dbReference>
<evidence type="ECO:0000313" key="4">
    <source>
        <dbReference type="Proteomes" id="UP001193389"/>
    </source>
</evidence>
<dbReference type="PANTHER" id="PTHR43283">
    <property type="entry name" value="BETA-LACTAMASE-RELATED"/>
    <property type="match status" value="1"/>
</dbReference>
<evidence type="ECO:0000313" key="3">
    <source>
        <dbReference type="EMBL" id="BBE16549.1"/>
    </source>
</evidence>
<gene>
    <name evidence="3" type="ORF">AQPE_0689</name>
</gene>
<dbReference type="AlphaFoldDB" id="A0A5K7S4W7"/>
<dbReference type="Pfam" id="PF00144">
    <property type="entry name" value="Beta-lactamase"/>
    <property type="match status" value="1"/>
</dbReference>
<dbReference type="SUPFAM" id="SSF56601">
    <property type="entry name" value="beta-lactamase/transpeptidase-like"/>
    <property type="match status" value="1"/>
</dbReference>
<dbReference type="GO" id="GO:0004180">
    <property type="term" value="F:carboxypeptidase activity"/>
    <property type="evidence" value="ECO:0007669"/>
    <property type="project" value="UniProtKB-KW"/>
</dbReference>
<feature type="domain" description="Beta-lactamase-related" evidence="2">
    <location>
        <begin position="72"/>
        <end position="361"/>
    </location>
</feature>
<dbReference type="Gene3D" id="3.40.710.10">
    <property type="entry name" value="DD-peptidase/beta-lactamase superfamily"/>
    <property type="match status" value="1"/>
</dbReference>
<organism evidence="3 4">
    <name type="scientific">Aquipluma nitroreducens</name>
    <dbReference type="NCBI Taxonomy" id="2010828"/>
    <lineage>
        <taxon>Bacteria</taxon>
        <taxon>Pseudomonadati</taxon>
        <taxon>Bacteroidota</taxon>
        <taxon>Bacteroidia</taxon>
        <taxon>Marinilabiliales</taxon>
        <taxon>Prolixibacteraceae</taxon>
        <taxon>Aquipluma</taxon>
    </lineage>
</organism>
<keyword evidence="3" id="KW-0378">Hydrolase</keyword>
<evidence type="ECO:0000259" key="2">
    <source>
        <dbReference type="Pfam" id="PF00144"/>
    </source>
</evidence>
<evidence type="ECO:0000256" key="1">
    <source>
        <dbReference type="SAM" id="Phobius"/>
    </source>
</evidence>
<name>A0A5K7S4W7_9BACT</name>